<accession>I2GQ83</accession>
<dbReference type="STRING" id="1185876.BN8_05369"/>
<dbReference type="Pfam" id="PF26314">
    <property type="entry name" value="MptA_B_family"/>
    <property type="match status" value="1"/>
</dbReference>
<feature type="transmembrane region" description="Helical" evidence="1">
    <location>
        <begin position="7"/>
        <end position="26"/>
    </location>
</feature>
<comment type="caution">
    <text evidence="2">The sequence shown here is derived from an EMBL/GenBank/DDBJ whole genome shotgun (WGS) entry which is preliminary data.</text>
</comment>
<keyword evidence="1" id="KW-1133">Transmembrane helix</keyword>
<feature type="transmembrane region" description="Helical" evidence="1">
    <location>
        <begin position="189"/>
        <end position="207"/>
    </location>
</feature>
<keyword evidence="3" id="KW-1185">Reference proteome</keyword>
<feature type="transmembrane region" description="Helical" evidence="1">
    <location>
        <begin position="269"/>
        <end position="286"/>
    </location>
</feature>
<feature type="transmembrane region" description="Helical" evidence="1">
    <location>
        <begin position="361"/>
        <end position="388"/>
    </location>
</feature>
<keyword evidence="1" id="KW-0812">Transmembrane</keyword>
<feature type="transmembrane region" description="Helical" evidence="1">
    <location>
        <begin position="238"/>
        <end position="263"/>
    </location>
</feature>
<keyword evidence="1" id="KW-0472">Membrane</keyword>
<gene>
    <name evidence="2" type="ORF">BN8_05369</name>
</gene>
<dbReference type="GO" id="GO:0016758">
    <property type="term" value="F:hexosyltransferase activity"/>
    <property type="evidence" value="ECO:0007669"/>
    <property type="project" value="InterPro"/>
</dbReference>
<dbReference type="Proteomes" id="UP000009309">
    <property type="component" value="Unassembled WGS sequence"/>
</dbReference>
<dbReference type="AlphaFoldDB" id="I2GQ83"/>
<evidence type="ECO:0008006" key="4">
    <source>
        <dbReference type="Google" id="ProtNLM"/>
    </source>
</evidence>
<evidence type="ECO:0000313" key="2">
    <source>
        <dbReference type="EMBL" id="CCH56061.1"/>
    </source>
</evidence>
<feature type="transmembrane region" description="Helical" evidence="1">
    <location>
        <begin position="213"/>
        <end position="231"/>
    </location>
</feature>
<dbReference type="GO" id="GO:0005886">
    <property type="term" value="C:plasma membrane"/>
    <property type="evidence" value="ECO:0007669"/>
    <property type="project" value="UniProtKB-SubCell"/>
</dbReference>
<evidence type="ECO:0000313" key="3">
    <source>
        <dbReference type="Proteomes" id="UP000009309"/>
    </source>
</evidence>
<evidence type="ECO:0000256" key="1">
    <source>
        <dbReference type="SAM" id="Phobius"/>
    </source>
</evidence>
<name>I2GQ83_9BACT</name>
<protein>
    <recommendedName>
        <fullName evidence="4">DUF2029 domain-containing protein</fullName>
    </recommendedName>
</protein>
<feature type="transmembrane region" description="Helical" evidence="1">
    <location>
        <begin position="147"/>
        <end position="168"/>
    </location>
</feature>
<sequence>MIQTRFSVNWLVAIASAAAYCMLAYTVPRQNFGLLFMLMLALFFGYGFLVMPYRFTGARRQKPDEFLFTLAVLFRLLLLFAIPCLSDDVYRFIWDGRLLANGYNPYLYLPRQLLNSPIALEAGLNKSLFQQLNSPDYFTIYPPLNQAMFGLAAYLAPTSLLGTVVGLRMPIILSEIGSLWLMTTLLRRLDLNPNLALLYGLNPLVIIELSGNVHYEAVVIFFCLLAVWWLLSGRMVASAIALSLAIATKLVPMLFIPLAIRVLGWRRGILYGVVAGLCTIALFLPFASIELVRHIFSSINLYFQKFEFNASVYYVLRAIGYWVRGYNTIEFVGFWLSVVTTLSILWITFRWRNVSPAIQILGILSIYFGFATTVHPWYATTLVAAAVFTRFRYPLVWSALIPLSYATYQTTPYQENLWLTAVEYGVVLLVAILEIRVPRLVEPNEKATGVPTDGLHL</sequence>
<feature type="transmembrane region" description="Helical" evidence="1">
    <location>
        <begin position="329"/>
        <end position="349"/>
    </location>
</feature>
<proteinExistence type="predicted"/>
<reference evidence="2 3" key="1">
    <citation type="journal article" date="2012" name="J. Bacteriol.">
        <title>Genome Sequence of the Filamentous Bacterium Fibrisoma limi BUZ 3T.</title>
        <authorList>
            <person name="Filippini M."/>
            <person name="Qi W."/>
            <person name="Jaenicke S."/>
            <person name="Goesmann A."/>
            <person name="Smits T.H."/>
            <person name="Bagheri H.C."/>
        </authorList>
    </citation>
    <scope>NUCLEOTIDE SEQUENCE [LARGE SCALE GENOMIC DNA]</scope>
    <source>
        <strain evidence="3">BUZ 3T</strain>
    </source>
</reference>
<organism evidence="2 3">
    <name type="scientific">Fibrisoma limi BUZ 3</name>
    <dbReference type="NCBI Taxonomy" id="1185876"/>
    <lineage>
        <taxon>Bacteria</taxon>
        <taxon>Pseudomonadati</taxon>
        <taxon>Bacteroidota</taxon>
        <taxon>Cytophagia</taxon>
        <taxon>Cytophagales</taxon>
        <taxon>Spirosomataceae</taxon>
        <taxon>Fibrisoma</taxon>
    </lineage>
</organism>
<dbReference type="RefSeq" id="WP_009284626.1">
    <property type="nucleotide sequence ID" value="NZ_CAIT01000009.1"/>
</dbReference>
<feature type="transmembrane region" description="Helical" evidence="1">
    <location>
        <begin position="32"/>
        <end position="53"/>
    </location>
</feature>
<dbReference type="EMBL" id="CAIT01000009">
    <property type="protein sequence ID" value="CCH56061.1"/>
    <property type="molecule type" value="Genomic_DNA"/>
</dbReference>
<dbReference type="eggNOG" id="COG1216">
    <property type="taxonomic scope" value="Bacteria"/>
</dbReference>
<feature type="transmembrane region" description="Helical" evidence="1">
    <location>
        <begin position="65"/>
        <end position="82"/>
    </location>
</feature>